<dbReference type="Proteomes" id="UP000038083">
    <property type="component" value="Unassembled WGS sequence"/>
</dbReference>
<evidence type="ECO:0000313" key="2">
    <source>
        <dbReference type="EMBL" id="CEN33603.1"/>
    </source>
</evidence>
<accession>A0A0B7H7J9</accession>
<feature type="coiled-coil region" evidence="1">
    <location>
        <begin position="105"/>
        <end position="132"/>
    </location>
</feature>
<evidence type="ECO:0000256" key="1">
    <source>
        <dbReference type="SAM" id="Coils"/>
    </source>
</evidence>
<dbReference type="RefSeq" id="WP_018279283.1">
    <property type="nucleotide sequence ID" value="NZ_CDOF01000068.1"/>
</dbReference>
<dbReference type="EMBL" id="CDOG01000001">
    <property type="protein sequence ID" value="CEN33603.1"/>
    <property type="molecule type" value="Genomic_DNA"/>
</dbReference>
<gene>
    <name evidence="2" type="ORF">CCYN74_10067</name>
</gene>
<dbReference type="AlphaFoldDB" id="A0A0B7H7J9"/>
<protein>
    <submittedName>
        <fullName evidence="2">Uncharacterized protein</fullName>
    </submittedName>
</protein>
<keyword evidence="1" id="KW-0175">Coiled coil</keyword>
<evidence type="ECO:0000313" key="3">
    <source>
        <dbReference type="Proteomes" id="UP000038083"/>
    </source>
</evidence>
<proteinExistence type="predicted"/>
<sequence>MYLIIQADNFSTLHKETFIEDFERTLESVARELNRDFATNHVINVINEELEFQDILKERLTDETERKVYENLILHFNAGQVNDKLRENNFNIFTTFANMHGFVNINEYAESKNKLNEDLEKQKQEQKQFDMMKKAFKEALMETSQNR</sequence>
<reference evidence="2 3" key="1">
    <citation type="submission" date="2015-01" db="EMBL/GenBank/DDBJ databases">
        <authorList>
            <person name="MANFREDI Pablo"/>
        </authorList>
    </citation>
    <scope>NUCLEOTIDE SEQUENCE [LARGE SCALE GENOMIC DNA]</scope>
    <source>
        <strain evidence="2 3">Ccy74</strain>
    </source>
</reference>
<organism evidence="2 3">
    <name type="scientific">Capnocytophaga cynodegmi</name>
    <dbReference type="NCBI Taxonomy" id="28189"/>
    <lineage>
        <taxon>Bacteria</taxon>
        <taxon>Pseudomonadati</taxon>
        <taxon>Bacteroidota</taxon>
        <taxon>Flavobacteriia</taxon>
        <taxon>Flavobacteriales</taxon>
        <taxon>Flavobacteriaceae</taxon>
        <taxon>Capnocytophaga</taxon>
    </lineage>
</organism>
<name>A0A0B7H7J9_9FLAO</name>